<evidence type="ECO:0000313" key="2">
    <source>
        <dbReference type="Proteomes" id="UP001431783"/>
    </source>
</evidence>
<evidence type="ECO:0000313" key="1">
    <source>
        <dbReference type="EMBL" id="KAK9879730.1"/>
    </source>
</evidence>
<keyword evidence="2" id="KW-1185">Reference proteome</keyword>
<dbReference type="PANTHER" id="PTHR28457">
    <property type="entry name" value="COILED-COIL DOMAIN-CONTAINING PROTEIN 189"/>
    <property type="match status" value="1"/>
</dbReference>
<organism evidence="1 2">
    <name type="scientific">Henosepilachna vigintioctopunctata</name>
    <dbReference type="NCBI Taxonomy" id="420089"/>
    <lineage>
        <taxon>Eukaryota</taxon>
        <taxon>Metazoa</taxon>
        <taxon>Ecdysozoa</taxon>
        <taxon>Arthropoda</taxon>
        <taxon>Hexapoda</taxon>
        <taxon>Insecta</taxon>
        <taxon>Pterygota</taxon>
        <taxon>Neoptera</taxon>
        <taxon>Endopterygota</taxon>
        <taxon>Coleoptera</taxon>
        <taxon>Polyphaga</taxon>
        <taxon>Cucujiformia</taxon>
        <taxon>Coccinelloidea</taxon>
        <taxon>Coccinellidae</taxon>
        <taxon>Epilachninae</taxon>
        <taxon>Epilachnini</taxon>
        <taxon>Henosepilachna</taxon>
    </lineage>
</organism>
<dbReference type="EMBL" id="JARQZJ010000062">
    <property type="protein sequence ID" value="KAK9879730.1"/>
    <property type="molecule type" value="Genomic_DNA"/>
</dbReference>
<dbReference type="Proteomes" id="UP001431783">
    <property type="component" value="Unassembled WGS sequence"/>
</dbReference>
<comment type="caution">
    <text evidence="1">The sequence shown here is derived from an EMBL/GenBank/DDBJ whole genome shotgun (WGS) entry which is preliminary data.</text>
</comment>
<dbReference type="Pfam" id="PF14769">
    <property type="entry name" value="CLAMP"/>
    <property type="match status" value="1"/>
</dbReference>
<name>A0AAW1UB44_9CUCU</name>
<sequence length="240" mass="27918">MKNEQAFDILVGAFSRGETNVINYLPYSCNEVQVDLTDGEPTIEKSTKIVLKVPLCKIQWPRICVNDYLNDADLKHLSALKEKKEIRAFLNARIPKTCKEPARILFKELMYTVVKFSRKNCFNLKQLGAIMSQFYLTHMIFTSSFNICAEKLYLYFKEIMLCHAVASPPDSLKLFSMDESRNIMNFFCKLYLRNLPIIRVMCLPNFAFHLNTVLEPETSIMKIKLPKVKGKKKKKKKKKK</sequence>
<gene>
    <name evidence="1" type="ORF">WA026_006790</name>
</gene>
<dbReference type="PANTHER" id="PTHR28457:SF1">
    <property type="entry name" value="CILIA- AND FLAGELLA-ASSOCIATED PROTEIN 119"/>
    <property type="match status" value="1"/>
</dbReference>
<accession>A0AAW1UB44</accession>
<proteinExistence type="predicted"/>
<protein>
    <submittedName>
        <fullName evidence="1">Uncharacterized protein</fullName>
    </submittedName>
</protein>
<dbReference type="AlphaFoldDB" id="A0AAW1UB44"/>
<reference evidence="1 2" key="1">
    <citation type="submission" date="2023-03" db="EMBL/GenBank/DDBJ databases">
        <title>Genome insight into feeding habits of ladybird beetles.</title>
        <authorList>
            <person name="Li H.-S."/>
            <person name="Huang Y.-H."/>
            <person name="Pang H."/>
        </authorList>
    </citation>
    <scope>NUCLEOTIDE SEQUENCE [LARGE SCALE GENOMIC DNA]</scope>
    <source>
        <strain evidence="1">SYSU_2023b</strain>
        <tissue evidence="1">Whole body</tissue>
    </source>
</reference>
<dbReference type="InterPro" id="IPR032727">
    <property type="entry name" value="CLAMP"/>
</dbReference>